<dbReference type="EMBL" id="CP070496">
    <property type="protein sequence ID" value="QSB05438.1"/>
    <property type="molecule type" value="Genomic_DNA"/>
</dbReference>
<keyword evidence="5" id="KW-0046">Antibiotic resistance</keyword>
<accession>A0A895XUW3</accession>
<feature type="domain" description="ABC transmembrane type-2" evidence="7">
    <location>
        <begin position="60"/>
        <end position="287"/>
    </location>
</feature>
<evidence type="ECO:0000256" key="4">
    <source>
        <dbReference type="ARBA" id="ARBA00023136"/>
    </source>
</evidence>
<feature type="transmembrane region" description="Helical" evidence="6">
    <location>
        <begin position="62"/>
        <end position="85"/>
    </location>
</feature>
<evidence type="ECO:0000313" key="8">
    <source>
        <dbReference type="EMBL" id="QSB05438.1"/>
    </source>
</evidence>
<dbReference type="PANTHER" id="PTHR43229:SF2">
    <property type="entry name" value="NODULATION PROTEIN J"/>
    <property type="match status" value="1"/>
</dbReference>
<keyword evidence="3 6" id="KW-1133">Transmembrane helix</keyword>
<keyword evidence="9" id="KW-1185">Reference proteome</keyword>
<dbReference type="GO" id="GO:0043190">
    <property type="term" value="C:ATP-binding cassette (ABC) transporter complex"/>
    <property type="evidence" value="ECO:0007669"/>
    <property type="project" value="InterPro"/>
</dbReference>
<dbReference type="KEGG" id="nav:JQS30_00375"/>
<feature type="transmembrane region" description="Helical" evidence="6">
    <location>
        <begin position="91"/>
        <end position="111"/>
    </location>
</feature>
<evidence type="ECO:0000256" key="3">
    <source>
        <dbReference type="ARBA" id="ARBA00022989"/>
    </source>
</evidence>
<feature type="transmembrane region" description="Helical" evidence="6">
    <location>
        <begin position="259"/>
        <end position="281"/>
    </location>
</feature>
<evidence type="ECO:0000259" key="7">
    <source>
        <dbReference type="PROSITE" id="PS51012"/>
    </source>
</evidence>
<evidence type="ECO:0000256" key="6">
    <source>
        <dbReference type="RuleBase" id="RU361157"/>
    </source>
</evidence>
<protein>
    <recommendedName>
        <fullName evidence="6">Transport permease protein</fullName>
    </recommendedName>
</protein>
<dbReference type="GO" id="GO:0140359">
    <property type="term" value="F:ABC-type transporter activity"/>
    <property type="evidence" value="ECO:0007669"/>
    <property type="project" value="InterPro"/>
</dbReference>
<dbReference type="Proteomes" id="UP000662939">
    <property type="component" value="Chromosome"/>
</dbReference>
<dbReference type="InterPro" id="IPR051784">
    <property type="entry name" value="Nod_factor_ABC_transporter"/>
</dbReference>
<comment type="similarity">
    <text evidence="6">Belongs to the ABC-2 integral membrane protein family.</text>
</comment>
<dbReference type="Pfam" id="PF01061">
    <property type="entry name" value="ABC2_membrane"/>
    <property type="match status" value="1"/>
</dbReference>
<feature type="transmembrane region" description="Helical" evidence="6">
    <location>
        <begin position="146"/>
        <end position="165"/>
    </location>
</feature>
<organism evidence="8 9">
    <name type="scientific">Natronoglycomyces albus</name>
    <dbReference type="NCBI Taxonomy" id="2811108"/>
    <lineage>
        <taxon>Bacteria</taxon>
        <taxon>Bacillati</taxon>
        <taxon>Actinomycetota</taxon>
        <taxon>Actinomycetes</taxon>
        <taxon>Glycomycetales</taxon>
        <taxon>Glycomycetaceae</taxon>
        <taxon>Natronoglycomyces</taxon>
    </lineage>
</organism>
<sequence length="287" mass="31482">MTMTDTESKTTPPEESAAEIQKDQLRKLLTTSGELNHPGAFGSVRAFSWRSMLKIKHVPEQLFDVTVFPVMMLLMFTYLFGGAIAGGTGDYLQFLLPGIIVMSVVMTSMYTGTQINVDINKGVFDRFRTLPIWRPAPMVGYLAADLFRYAGAGLIMFVTGLLMGYRPDGGLVGVALGLGLLLVFSFSFSWIWTWFGIILRSEKSVMGVSMGVMFPMTFLSNIMVDPATMPGWLGPVVSNTPVSQLVTGVRGFFNGEFEAAAIATTLLWCAGFIIIFGALTLRAYNRK</sequence>
<keyword evidence="6" id="KW-1003">Cell membrane</keyword>
<name>A0A895XUW3_9ACTN</name>
<dbReference type="GO" id="GO:0046677">
    <property type="term" value="P:response to antibiotic"/>
    <property type="evidence" value="ECO:0007669"/>
    <property type="project" value="UniProtKB-KW"/>
</dbReference>
<dbReference type="InterPro" id="IPR000412">
    <property type="entry name" value="ABC_2_transport"/>
</dbReference>
<evidence type="ECO:0000256" key="1">
    <source>
        <dbReference type="ARBA" id="ARBA00004141"/>
    </source>
</evidence>
<gene>
    <name evidence="8" type="ORF">JQS30_00375</name>
</gene>
<keyword evidence="6" id="KW-0813">Transport</keyword>
<evidence type="ECO:0000313" key="9">
    <source>
        <dbReference type="Proteomes" id="UP000662939"/>
    </source>
</evidence>
<keyword evidence="4 6" id="KW-0472">Membrane</keyword>
<dbReference type="PROSITE" id="PS51012">
    <property type="entry name" value="ABC_TM2"/>
    <property type="match status" value="1"/>
</dbReference>
<proteinExistence type="inferred from homology"/>
<keyword evidence="2 6" id="KW-0812">Transmembrane</keyword>
<dbReference type="PANTHER" id="PTHR43229">
    <property type="entry name" value="NODULATION PROTEIN J"/>
    <property type="match status" value="1"/>
</dbReference>
<dbReference type="PIRSF" id="PIRSF006648">
    <property type="entry name" value="DrrB"/>
    <property type="match status" value="1"/>
</dbReference>
<feature type="transmembrane region" description="Helical" evidence="6">
    <location>
        <begin position="171"/>
        <end position="192"/>
    </location>
</feature>
<dbReference type="InterPro" id="IPR047817">
    <property type="entry name" value="ABC2_TM_bact-type"/>
</dbReference>
<dbReference type="InterPro" id="IPR013525">
    <property type="entry name" value="ABC2_TM"/>
</dbReference>
<reference evidence="8" key="1">
    <citation type="submission" date="2021-02" db="EMBL/GenBank/DDBJ databases">
        <title>Natronoglycomyces albus gen. nov., sp. nov, a haloalkaliphilic actinobacterium from a soda solonchak soil.</title>
        <authorList>
            <person name="Sorokin D.Y."/>
            <person name="Khijniak T.V."/>
            <person name="Zakharycheva A.P."/>
            <person name="Boueva O.V."/>
            <person name="Ariskina E.V."/>
            <person name="Hahnke R.L."/>
            <person name="Bunk B."/>
            <person name="Sproer C."/>
            <person name="Schumann P."/>
            <person name="Evtushenko L.I."/>
            <person name="Kublanov I.V."/>
        </authorList>
    </citation>
    <scope>NUCLEOTIDE SEQUENCE</scope>
    <source>
        <strain evidence="8">DSM 106290</strain>
    </source>
</reference>
<evidence type="ECO:0000256" key="2">
    <source>
        <dbReference type="ARBA" id="ARBA00022692"/>
    </source>
</evidence>
<dbReference type="AlphaFoldDB" id="A0A895XUW3"/>
<feature type="transmembrane region" description="Helical" evidence="6">
    <location>
        <begin position="204"/>
        <end position="224"/>
    </location>
</feature>
<evidence type="ECO:0000256" key="5">
    <source>
        <dbReference type="ARBA" id="ARBA00023251"/>
    </source>
</evidence>
<comment type="subcellular location">
    <subcellularLocation>
        <location evidence="6">Cell membrane</location>
        <topology evidence="6">Multi-pass membrane protein</topology>
    </subcellularLocation>
    <subcellularLocation>
        <location evidence="1">Membrane</location>
        <topology evidence="1">Multi-pass membrane protein</topology>
    </subcellularLocation>
</comment>